<feature type="compositionally biased region" description="Low complexity" evidence="1">
    <location>
        <begin position="34"/>
        <end position="51"/>
    </location>
</feature>
<reference evidence="2 3" key="2">
    <citation type="submission" date="2019-04" db="EMBL/GenBank/DDBJ databases">
        <title>The genome sequence of big-headed turtle.</title>
        <authorList>
            <person name="Gong S."/>
        </authorList>
    </citation>
    <scope>NUCLEOTIDE SEQUENCE [LARGE SCALE GENOMIC DNA]</scope>
    <source>
        <strain evidence="2">DO16091913</strain>
        <tissue evidence="2">Muscle</tissue>
    </source>
</reference>
<protein>
    <submittedName>
        <fullName evidence="2">Kelch-like protein 1</fullName>
    </submittedName>
</protein>
<keyword evidence="3" id="KW-1185">Reference proteome</keyword>
<organism evidence="2 3">
    <name type="scientific">Platysternon megacephalum</name>
    <name type="common">big-headed turtle</name>
    <dbReference type="NCBI Taxonomy" id="55544"/>
    <lineage>
        <taxon>Eukaryota</taxon>
        <taxon>Metazoa</taxon>
        <taxon>Chordata</taxon>
        <taxon>Craniata</taxon>
        <taxon>Vertebrata</taxon>
        <taxon>Euteleostomi</taxon>
        <taxon>Archelosauria</taxon>
        <taxon>Testudinata</taxon>
        <taxon>Testudines</taxon>
        <taxon>Cryptodira</taxon>
        <taxon>Durocryptodira</taxon>
        <taxon>Testudinoidea</taxon>
        <taxon>Platysternidae</taxon>
        <taxon>Platysternon</taxon>
    </lineage>
</organism>
<feature type="region of interest" description="Disordered" evidence="1">
    <location>
        <begin position="1"/>
        <end position="74"/>
    </location>
</feature>
<gene>
    <name evidence="2" type="ORF">DR999_PMT13997</name>
</gene>
<reference evidence="2 3" key="1">
    <citation type="submission" date="2019-04" db="EMBL/GenBank/DDBJ databases">
        <title>Draft genome of the big-headed turtle Platysternon megacephalum.</title>
        <authorList>
            <person name="Gong S."/>
        </authorList>
    </citation>
    <scope>NUCLEOTIDE SEQUENCE [LARGE SCALE GENOMIC DNA]</scope>
    <source>
        <strain evidence="2">DO16091913</strain>
        <tissue evidence="2">Muscle</tissue>
    </source>
</reference>
<comment type="caution">
    <text evidence="2">The sequence shown here is derived from an EMBL/GenBank/DDBJ whole genome shotgun (WGS) entry which is preliminary data.</text>
</comment>
<evidence type="ECO:0000313" key="2">
    <source>
        <dbReference type="EMBL" id="TFK03612.1"/>
    </source>
</evidence>
<name>A0A4D9E6K7_9SAUR</name>
<evidence type="ECO:0000256" key="1">
    <source>
        <dbReference type="SAM" id="MobiDB-lite"/>
    </source>
</evidence>
<dbReference type="Proteomes" id="UP000297703">
    <property type="component" value="Unassembled WGS sequence"/>
</dbReference>
<proteinExistence type="predicted"/>
<dbReference type="AlphaFoldDB" id="A0A4D9E6K7"/>
<dbReference type="EMBL" id="QXTE01000156">
    <property type="protein sequence ID" value="TFK03612.1"/>
    <property type="molecule type" value="Genomic_DNA"/>
</dbReference>
<sequence>MGEPLGPKWEQPQPPNSVSWAMTSPVRETRARQHQAASSGSSRGSASQWAWEPDEEPAAPEPPQPNGCSNINNPLACLARGVRGTPRALGEGSAGRGIRHGRGLALALPLTLPLGEWLRSPLAPLVTVKPLMMRRVSKALA</sequence>
<evidence type="ECO:0000313" key="3">
    <source>
        <dbReference type="Proteomes" id="UP000297703"/>
    </source>
</evidence>
<accession>A0A4D9E6K7</accession>